<name>A0A0C2BEX3_9BURK</name>
<dbReference type="AlphaFoldDB" id="A0A0C2BEX3"/>
<evidence type="ECO:0000313" key="3">
    <source>
        <dbReference type="EMBL" id="KIF79785.1"/>
    </source>
</evidence>
<dbReference type="RefSeq" id="WP_040038699.1">
    <property type="nucleotide sequence ID" value="NZ_JWJG01000028.1"/>
</dbReference>
<evidence type="ECO:0000256" key="1">
    <source>
        <dbReference type="SAM" id="SignalP"/>
    </source>
</evidence>
<proteinExistence type="predicted"/>
<keyword evidence="1" id="KW-0732">Signal</keyword>
<feature type="chain" id="PRO_5002146105" description="Solute-binding protein family 3/N-terminal domain-containing protein" evidence="1">
    <location>
        <begin position="20"/>
        <end position="241"/>
    </location>
</feature>
<feature type="signal peptide" evidence="1">
    <location>
        <begin position="1"/>
        <end position="19"/>
    </location>
</feature>
<sequence length="241" mass="27281">MKKILAFAFLSCFLLRAVAGGFVVNAANLPPFCYEINGKPGGIAIEILDQVGQTTGIDFRYRFLPWIRAQLETQVANDALVIPLTRLEERERDYEWIAPLFEYRFVIVTKINAPPIRTLDDLQSLTIGVLRGNPMEARLLQMGLDNIRSVKSEDDLARQLRTGLIDAWVVADLAAKQIYRRTAGTPDELRFSMKIGDPMWVYLAASRGFPISEQRRIAMAVAQLHRTGAIDRIVDKYRAQQ</sequence>
<dbReference type="InterPro" id="IPR001638">
    <property type="entry name" value="Solute-binding_3/MltF_N"/>
</dbReference>
<evidence type="ECO:0000313" key="4">
    <source>
        <dbReference type="Proteomes" id="UP000031572"/>
    </source>
</evidence>
<dbReference type="OrthoDB" id="8594082at2"/>
<dbReference type="SMART" id="SM00062">
    <property type="entry name" value="PBPb"/>
    <property type="match status" value="1"/>
</dbReference>
<evidence type="ECO:0000259" key="2">
    <source>
        <dbReference type="SMART" id="SM00062"/>
    </source>
</evidence>
<dbReference type="PANTHER" id="PTHR38834:SF3">
    <property type="entry name" value="SOLUTE-BINDING PROTEIN FAMILY 3_N-TERMINAL DOMAIN-CONTAINING PROTEIN"/>
    <property type="match status" value="1"/>
</dbReference>
<dbReference type="SUPFAM" id="SSF53850">
    <property type="entry name" value="Periplasmic binding protein-like II"/>
    <property type="match status" value="1"/>
</dbReference>
<dbReference type="EMBL" id="JWJG01000028">
    <property type="protein sequence ID" value="KIF79785.1"/>
    <property type="molecule type" value="Genomic_DNA"/>
</dbReference>
<dbReference type="Gene3D" id="3.40.190.10">
    <property type="entry name" value="Periplasmic binding protein-like II"/>
    <property type="match status" value="2"/>
</dbReference>
<reference evidence="3 4" key="1">
    <citation type="submission" date="2014-12" db="EMBL/GenBank/DDBJ databases">
        <title>Denitrispirillum autotrophicum gen. nov., sp. nov., Denitrifying, Facultatively Autotrophic Bacteria Isolated from Rice Paddy Soil.</title>
        <authorList>
            <person name="Ishii S."/>
            <person name="Ashida N."/>
            <person name="Ohno H."/>
            <person name="Otsuka S."/>
            <person name="Yokota A."/>
            <person name="Senoo K."/>
        </authorList>
    </citation>
    <scope>NUCLEOTIDE SEQUENCE [LARGE SCALE GENOMIC DNA]</scope>
    <source>
        <strain evidence="3 4">TSA66</strain>
    </source>
</reference>
<feature type="domain" description="Solute-binding protein family 3/N-terminal" evidence="2">
    <location>
        <begin position="21"/>
        <end position="241"/>
    </location>
</feature>
<comment type="caution">
    <text evidence="3">The sequence shown here is derived from an EMBL/GenBank/DDBJ whole genome shotgun (WGS) entry which is preliminary data.</text>
</comment>
<dbReference type="STRING" id="709839.TSA66_01325"/>
<accession>A0A0C2BEX3</accession>
<protein>
    <recommendedName>
        <fullName evidence="2">Solute-binding protein family 3/N-terminal domain-containing protein</fullName>
    </recommendedName>
</protein>
<keyword evidence="4" id="KW-1185">Reference proteome</keyword>
<dbReference type="Pfam" id="PF00497">
    <property type="entry name" value="SBP_bac_3"/>
    <property type="match status" value="1"/>
</dbReference>
<organism evidence="3 4">
    <name type="scientific">Noviherbaspirillum autotrophicum</name>
    <dbReference type="NCBI Taxonomy" id="709839"/>
    <lineage>
        <taxon>Bacteria</taxon>
        <taxon>Pseudomonadati</taxon>
        <taxon>Pseudomonadota</taxon>
        <taxon>Betaproteobacteria</taxon>
        <taxon>Burkholderiales</taxon>
        <taxon>Oxalobacteraceae</taxon>
        <taxon>Noviherbaspirillum</taxon>
    </lineage>
</organism>
<dbReference type="PANTHER" id="PTHR38834">
    <property type="entry name" value="PERIPLASMIC SUBSTRATE BINDING PROTEIN FAMILY 3"/>
    <property type="match status" value="1"/>
</dbReference>
<dbReference type="Proteomes" id="UP000031572">
    <property type="component" value="Unassembled WGS sequence"/>
</dbReference>
<gene>
    <name evidence="3" type="ORF">TSA66_01325</name>
</gene>